<evidence type="ECO:0000256" key="7">
    <source>
        <dbReference type="ARBA" id="ARBA00023027"/>
    </source>
</evidence>
<evidence type="ECO:0000256" key="6">
    <source>
        <dbReference type="ARBA" id="ARBA00023002"/>
    </source>
</evidence>
<dbReference type="SUPFAM" id="SSF51735">
    <property type="entry name" value="NAD(P)-binding Rossmann-fold domains"/>
    <property type="match status" value="1"/>
</dbReference>
<dbReference type="Gene3D" id="3.30.1330.90">
    <property type="entry name" value="D-3-phosphoglycerate dehydrogenase, domain 3"/>
    <property type="match status" value="1"/>
</dbReference>
<keyword evidence="5 11" id="KW-0028">Amino-acid biosynthesis</keyword>
<evidence type="ECO:0000259" key="12">
    <source>
        <dbReference type="PROSITE" id="PS51671"/>
    </source>
</evidence>
<dbReference type="InterPro" id="IPR029753">
    <property type="entry name" value="D-isomer_DH_CS"/>
</dbReference>
<evidence type="ECO:0000256" key="10">
    <source>
        <dbReference type="ARBA" id="ARBA00048731"/>
    </source>
</evidence>
<comment type="function">
    <text evidence="1">Catalyzes the reversible oxidation of 3-phospho-D-glycerate to 3-phosphonooxypyruvate, the first step of the phosphorylated L-serine biosynthesis pathway. Also catalyzes the reversible oxidation of 2-hydroxyglutarate to 2-oxoglutarate.</text>
</comment>
<evidence type="ECO:0000256" key="9">
    <source>
        <dbReference type="ARBA" id="ARBA00048126"/>
    </source>
</evidence>
<dbReference type="Pfam" id="PF02826">
    <property type="entry name" value="2-Hacid_dh_C"/>
    <property type="match status" value="1"/>
</dbReference>
<keyword evidence="6 11" id="KW-0560">Oxidoreductase</keyword>
<dbReference type="FunFam" id="3.30.70.260:FF:000008">
    <property type="entry name" value="D-3-phosphoglycerate dehydrogenase, chloroplastic"/>
    <property type="match status" value="1"/>
</dbReference>
<dbReference type="AlphaFoldDB" id="A0A0F3GWI8"/>
<dbReference type="SUPFAM" id="SSF52283">
    <property type="entry name" value="Formate/glycerate dehydrogenase catalytic domain-like"/>
    <property type="match status" value="1"/>
</dbReference>
<evidence type="ECO:0000256" key="4">
    <source>
        <dbReference type="ARBA" id="ARBA00021582"/>
    </source>
</evidence>
<keyword evidence="8 11" id="KW-0718">Serine biosynthesis</keyword>
<evidence type="ECO:0000256" key="8">
    <source>
        <dbReference type="ARBA" id="ARBA00023299"/>
    </source>
</evidence>
<comment type="catalytic activity">
    <reaction evidence="10 11">
        <text>(2R)-3-phosphoglycerate + NAD(+) = 3-phosphooxypyruvate + NADH + H(+)</text>
        <dbReference type="Rhea" id="RHEA:12641"/>
        <dbReference type="ChEBI" id="CHEBI:15378"/>
        <dbReference type="ChEBI" id="CHEBI:18110"/>
        <dbReference type="ChEBI" id="CHEBI:57540"/>
        <dbReference type="ChEBI" id="CHEBI:57945"/>
        <dbReference type="ChEBI" id="CHEBI:58272"/>
        <dbReference type="EC" id="1.1.1.95"/>
    </reaction>
</comment>
<evidence type="ECO:0000256" key="1">
    <source>
        <dbReference type="ARBA" id="ARBA00003800"/>
    </source>
</evidence>
<dbReference type="Gene3D" id="3.40.50.720">
    <property type="entry name" value="NAD(P)-binding Rossmann-like Domain"/>
    <property type="match status" value="2"/>
</dbReference>
<dbReference type="InterPro" id="IPR045865">
    <property type="entry name" value="ACT-like_dom_sf"/>
</dbReference>
<dbReference type="CDD" id="cd04902">
    <property type="entry name" value="ACT_3PGDH-xct"/>
    <property type="match status" value="1"/>
</dbReference>
<keyword evidence="7 11" id="KW-0520">NAD</keyword>
<comment type="pathway">
    <text evidence="2 11">Amino-acid biosynthesis; L-serine biosynthesis; L-serine from 3-phospho-D-glycerate: step 1/3.</text>
</comment>
<dbReference type="PROSITE" id="PS00671">
    <property type="entry name" value="D_2_HYDROXYACID_DH_3"/>
    <property type="match status" value="1"/>
</dbReference>
<dbReference type="InterPro" id="IPR002912">
    <property type="entry name" value="ACT_dom"/>
</dbReference>
<dbReference type="GO" id="GO:0004617">
    <property type="term" value="F:phosphoglycerate dehydrogenase activity"/>
    <property type="evidence" value="ECO:0007669"/>
    <property type="project" value="UniProtKB-UniRule"/>
</dbReference>
<sequence>MVYTPCRWAITEKKVYGGITLMRVLISDNISNEGVEILRQAGLEVDVKVGLPKDELIASLADYDGIVIRSATKLTADVIESTTRLKVIGRAGSGLDNVDKAAATRKGIVVMNTPGGNTITTAEHTMSLMLSLARKVPQATASMKDGKWEKKKFMGVELYNKTLGIVGMGNIGTQVAKKAQGLEMNVIGYDPFLQEELALQMGIKKVSIQELFKNADIITVHTPLTAETKNLINKDSIATMKDGVRIINCARGGIVNEQDLYDAIKSGKVAGAALDVFEQEPPENSPLVKLDEVICTPHLGAATVEAQENVALAVAAQVADYLVNGTIRNAVNFPSIPADQVSTLKPYIDLAERMGCFACQFIEEEVREINIELCGEAAEINDAPVTLATMKGFLSPILEATVNFVNASVIAKDRGIEVKVTKTAEAGDYYTMLSLKIKTDRTEHILSGTLFSKRDPRIIKVNNFHIEIIPDGIMLFISNNDKPGVIGNIGNLLGQAGINIARMNFGRETKGGKAVSVVSVDSDIGTEIMNRIKGLPNILSVKKITI</sequence>
<dbReference type="PROSITE" id="PS00670">
    <property type="entry name" value="D_2_HYDROXYACID_DH_2"/>
    <property type="match status" value="1"/>
</dbReference>
<dbReference type="UniPathway" id="UPA00135">
    <property type="reaction ID" value="UER00196"/>
</dbReference>
<dbReference type="Gene3D" id="3.30.70.260">
    <property type="match status" value="1"/>
</dbReference>
<dbReference type="InterPro" id="IPR006139">
    <property type="entry name" value="D-isomer_2_OHA_DH_cat_dom"/>
</dbReference>
<dbReference type="FunFam" id="3.30.1330.90:FF:000003">
    <property type="entry name" value="D-3-phosphoglycerate dehydrogenase"/>
    <property type="match status" value="1"/>
</dbReference>
<dbReference type="PROSITE" id="PS51671">
    <property type="entry name" value="ACT"/>
    <property type="match status" value="1"/>
</dbReference>
<name>A0A0F3GWI8_9BACT</name>
<comment type="catalytic activity">
    <reaction evidence="9">
        <text>(R)-2-hydroxyglutarate + NAD(+) = 2-oxoglutarate + NADH + H(+)</text>
        <dbReference type="Rhea" id="RHEA:49612"/>
        <dbReference type="ChEBI" id="CHEBI:15378"/>
        <dbReference type="ChEBI" id="CHEBI:15801"/>
        <dbReference type="ChEBI" id="CHEBI:16810"/>
        <dbReference type="ChEBI" id="CHEBI:57540"/>
        <dbReference type="ChEBI" id="CHEBI:57945"/>
        <dbReference type="EC" id="1.1.1.399"/>
    </reaction>
</comment>
<dbReference type="EMBL" id="LACI01000682">
    <property type="protein sequence ID" value="KJU86232.1"/>
    <property type="molecule type" value="Genomic_DNA"/>
</dbReference>
<protein>
    <recommendedName>
        <fullName evidence="4 11">D-3-phosphoglycerate dehydrogenase</fullName>
        <ecNumber evidence="11">1.1.1.95</ecNumber>
    </recommendedName>
</protein>
<evidence type="ECO:0000256" key="2">
    <source>
        <dbReference type="ARBA" id="ARBA00005216"/>
    </source>
</evidence>
<proteinExistence type="inferred from homology"/>
<dbReference type="FunFam" id="3.40.50.720:FF:000021">
    <property type="entry name" value="D-3-phosphoglycerate dehydrogenase"/>
    <property type="match status" value="1"/>
</dbReference>
<accession>A0A0F3GWI8</accession>
<dbReference type="InterPro" id="IPR006236">
    <property type="entry name" value="PGDH"/>
</dbReference>
<dbReference type="GO" id="GO:0051287">
    <property type="term" value="F:NAD binding"/>
    <property type="evidence" value="ECO:0007669"/>
    <property type="project" value="UniProtKB-UniRule"/>
</dbReference>
<organism evidence="13 14">
    <name type="scientific">Candidatus Magnetobacterium bavaricum</name>
    <dbReference type="NCBI Taxonomy" id="29290"/>
    <lineage>
        <taxon>Bacteria</taxon>
        <taxon>Pseudomonadati</taxon>
        <taxon>Nitrospirota</taxon>
        <taxon>Thermodesulfovibrionia</taxon>
        <taxon>Thermodesulfovibrionales</taxon>
        <taxon>Candidatus Magnetobacteriaceae</taxon>
        <taxon>Candidatus Magnetobacterium</taxon>
    </lineage>
</organism>
<dbReference type="Pfam" id="PF00389">
    <property type="entry name" value="2-Hacid_dh"/>
    <property type="match status" value="1"/>
</dbReference>
<dbReference type="PATRIC" id="fig|29290.4.peg.2105"/>
<comment type="caution">
    <text evidence="13">The sequence shown here is derived from an EMBL/GenBank/DDBJ whole genome shotgun (WGS) entry which is preliminary data.</text>
</comment>
<evidence type="ECO:0000256" key="11">
    <source>
        <dbReference type="RuleBase" id="RU363003"/>
    </source>
</evidence>
<dbReference type="EC" id="1.1.1.95" evidence="11"/>
<evidence type="ECO:0000313" key="14">
    <source>
        <dbReference type="Proteomes" id="UP000033423"/>
    </source>
</evidence>
<feature type="domain" description="ACT" evidence="12">
    <location>
        <begin position="474"/>
        <end position="546"/>
    </location>
</feature>
<keyword evidence="14" id="KW-1185">Reference proteome</keyword>
<evidence type="ECO:0000256" key="3">
    <source>
        <dbReference type="ARBA" id="ARBA00005854"/>
    </source>
</evidence>
<dbReference type="Pfam" id="PF19304">
    <property type="entry name" value="PGDH_inter"/>
    <property type="match status" value="1"/>
</dbReference>
<dbReference type="PROSITE" id="PS00065">
    <property type="entry name" value="D_2_HYDROXYACID_DH_1"/>
    <property type="match status" value="1"/>
</dbReference>
<dbReference type="InterPro" id="IPR029009">
    <property type="entry name" value="ASB_dom_sf"/>
</dbReference>
<dbReference type="PANTHER" id="PTHR42789:SF1">
    <property type="entry name" value="D-ISOMER SPECIFIC 2-HYDROXYACID DEHYDROGENASE FAMILY PROTEIN (AFU_ORTHOLOGUE AFUA_6G10090)"/>
    <property type="match status" value="1"/>
</dbReference>
<dbReference type="Proteomes" id="UP000033423">
    <property type="component" value="Unassembled WGS sequence"/>
</dbReference>
<dbReference type="InterPro" id="IPR050857">
    <property type="entry name" value="D-2-hydroxyacid_DH"/>
</dbReference>
<dbReference type="PANTHER" id="PTHR42789">
    <property type="entry name" value="D-ISOMER SPECIFIC 2-HYDROXYACID DEHYDROGENASE FAMILY PROTEIN (AFU_ORTHOLOGUE AFUA_6G10090)"/>
    <property type="match status" value="1"/>
</dbReference>
<gene>
    <name evidence="13" type="ORF">MBAV_001589</name>
</gene>
<dbReference type="GO" id="GO:0006564">
    <property type="term" value="P:L-serine biosynthetic process"/>
    <property type="evidence" value="ECO:0007669"/>
    <property type="project" value="UniProtKB-UniRule"/>
</dbReference>
<dbReference type="SUPFAM" id="SSF55021">
    <property type="entry name" value="ACT-like"/>
    <property type="match status" value="1"/>
</dbReference>
<dbReference type="Pfam" id="PF01842">
    <property type="entry name" value="ACT"/>
    <property type="match status" value="1"/>
</dbReference>
<evidence type="ECO:0000256" key="5">
    <source>
        <dbReference type="ARBA" id="ARBA00022605"/>
    </source>
</evidence>
<reference evidence="13 14" key="1">
    <citation type="submission" date="2015-02" db="EMBL/GenBank/DDBJ databases">
        <title>Single-cell genomics of uncultivated deep-branching MTB reveals a conserved set of magnetosome genes.</title>
        <authorList>
            <person name="Kolinko S."/>
            <person name="Richter M."/>
            <person name="Glockner F.O."/>
            <person name="Brachmann A."/>
            <person name="Schuler D."/>
        </authorList>
    </citation>
    <scope>NUCLEOTIDE SEQUENCE [LARGE SCALE GENOMIC DNA]</scope>
    <source>
        <strain evidence="13">TM-1</strain>
    </source>
</reference>
<dbReference type="SUPFAM" id="SSF143548">
    <property type="entry name" value="Serine metabolism enzymes domain"/>
    <property type="match status" value="1"/>
</dbReference>
<dbReference type="InterPro" id="IPR045626">
    <property type="entry name" value="PGDH_ASB_dom"/>
</dbReference>
<dbReference type="InterPro" id="IPR029752">
    <property type="entry name" value="D-isomer_DH_CS1"/>
</dbReference>
<dbReference type="CDD" id="cd12173">
    <property type="entry name" value="PGDH_4"/>
    <property type="match status" value="1"/>
</dbReference>
<comment type="similarity">
    <text evidence="3 11">Belongs to the D-isomer specific 2-hydroxyacid dehydrogenase family.</text>
</comment>
<evidence type="ECO:0000313" key="13">
    <source>
        <dbReference type="EMBL" id="KJU86232.1"/>
    </source>
</evidence>
<dbReference type="NCBIfam" id="TIGR01327">
    <property type="entry name" value="PGDH"/>
    <property type="match status" value="1"/>
</dbReference>
<dbReference type="InterPro" id="IPR036291">
    <property type="entry name" value="NAD(P)-bd_dom_sf"/>
</dbReference>
<dbReference type="InterPro" id="IPR006140">
    <property type="entry name" value="D-isomer_DH_NAD-bd"/>
</dbReference>